<reference evidence="3 4" key="1">
    <citation type="submission" date="2019-12" db="EMBL/GenBank/DDBJ databases">
        <title>Complete genome sequence of Algicella marina strain 9Alg 56(T) isolated from the red alga Tichocarpus crinitus.</title>
        <authorList>
            <person name="Kim S.-G."/>
            <person name="Nedashkovskaya O.I."/>
        </authorList>
    </citation>
    <scope>NUCLEOTIDE SEQUENCE [LARGE SCALE GENOMIC DNA]</scope>
    <source>
        <strain evidence="3 4">9Alg 56</strain>
    </source>
</reference>
<keyword evidence="1" id="KW-0732">Signal</keyword>
<dbReference type="KEGG" id="amaq:GO499_00315"/>
<evidence type="ECO:0000313" key="4">
    <source>
        <dbReference type="Proteomes" id="UP000464495"/>
    </source>
</evidence>
<dbReference type="InterPro" id="IPR038142">
    <property type="entry name" value="Cytochrome_P460_sp"/>
</dbReference>
<protein>
    <submittedName>
        <fullName evidence="3">Recombinase</fullName>
    </submittedName>
</protein>
<feature type="chain" id="PRO_5027115449" evidence="1">
    <location>
        <begin position="25"/>
        <end position="195"/>
    </location>
</feature>
<gene>
    <name evidence="3" type="ORF">GO499_00315</name>
</gene>
<dbReference type="CDD" id="cd20716">
    <property type="entry name" value="cyt_P460_fam"/>
    <property type="match status" value="1"/>
</dbReference>
<evidence type="ECO:0000313" key="3">
    <source>
        <dbReference type="EMBL" id="QHQ33730.1"/>
    </source>
</evidence>
<proteinExistence type="predicted"/>
<dbReference type="Pfam" id="PF16694">
    <property type="entry name" value="Cytochrome_P460"/>
    <property type="match status" value="1"/>
</dbReference>
<evidence type="ECO:0000256" key="1">
    <source>
        <dbReference type="SAM" id="SignalP"/>
    </source>
</evidence>
<name>A0A6P1SVP4_9RHOB</name>
<accession>A0A6P1SVP4</accession>
<dbReference type="AlphaFoldDB" id="A0A6P1SVP4"/>
<dbReference type="InterPro" id="IPR032033">
    <property type="entry name" value="Cytochrome_P460"/>
</dbReference>
<dbReference type="Proteomes" id="UP000464495">
    <property type="component" value="Chromosome"/>
</dbReference>
<dbReference type="Gene3D" id="3.50.70.20">
    <property type="entry name" value="Cytochrome P460"/>
    <property type="match status" value="1"/>
</dbReference>
<evidence type="ECO:0000259" key="2">
    <source>
        <dbReference type="Pfam" id="PF16694"/>
    </source>
</evidence>
<dbReference type="EMBL" id="CP046620">
    <property type="protein sequence ID" value="QHQ33730.1"/>
    <property type="molecule type" value="Genomic_DNA"/>
</dbReference>
<keyword evidence="4" id="KW-1185">Reference proteome</keyword>
<feature type="signal peptide" evidence="1">
    <location>
        <begin position="1"/>
        <end position="24"/>
    </location>
</feature>
<sequence>MIRSSLTAAIGFTALIFGPTTAHAQDCDVPGADPWEFTEEQVTDLYACMEDAMQQAYSSGDNETASAYRDWTATSTRPAVAGAHGERFLYTFANDVAAEQYLRFAENGVTMPVGSILAKESLKITAKGEVRIGPLFIMTKGDPGTAPETADWVYSGVQPNGQPMKFKQSFCHDCHAAFEGQDALGYPLPEVRVTN</sequence>
<organism evidence="3 4">
    <name type="scientific">Algicella marina</name>
    <dbReference type="NCBI Taxonomy" id="2683284"/>
    <lineage>
        <taxon>Bacteria</taxon>
        <taxon>Pseudomonadati</taxon>
        <taxon>Pseudomonadota</taxon>
        <taxon>Alphaproteobacteria</taxon>
        <taxon>Rhodobacterales</taxon>
        <taxon>Paracoccaceae</taxon>
        <taxon>Algicella</taxon>
    </lineage>
</organism>
<dbReference type="RefSeq" id="WP_161860306.1">
    <property type="nucleotide sequence ID" value="NZ_CP046620.1"/>
</dbReference>
<feature type="domain" description="Cytochrome P460" evidence="2">
    <location>
        <begin position="67"/>
        <end position="183"/>
    </location>
</feature>